<feature type="domain" description="YcaO" evidence="1">
    <location>
        <begin position="39"/>
        <end position="372"/>
    </location>
</feature>
<dbReference type="Gene3D" id="3.30.1330.230">
    <property type="match status" value="1"/>
</dbReference>
<dbReference type="RefSeq" id="WP_082919954.1">
    <property type="nucleotide sequence ID" value="NZ_BDEO01000003.1"/>
</dbReference>
<dbReference type="InterPro" id="IPR003776">
    <property type="entry name" value="YcaO-like_dom"/>
</dbReference>
<dbReference type="EMBL" id="FRAL01000005">
    <property type="protein sequence ID" value="SHK77188.1"/>
    <property type="molecule type" value="Genomic_DNA"/>
</dbReference>
<accession>A0A1M6V6W4</accession>
<evidence type="ECO:0000313" key="3">
    <source>
        <dbReference type="Proteomes" id="UP000184248"/>
    </source>
</evidence>
<reference evidence="3" key="1">
    <citation type="submission" date="2016-11" db="EMBL/GenBank/DDBJ databases">
        <authorList>
            <person name="Varghese N."/>
            <person name="Submissions S."/>
        </authorList>
    </citation>
    <scope>NUCLEOTIDE SEQUENCE [LARGE SCALE GENOMIC DNA]</scope>
    <source>
        <strain evidence="3">ALO Sharm</strain>
    </source>
</reference>
<dbReference type="Proteomes" id="UP000184248">
    <property type="component" value="Unassembled WGS sequence"/>
</dbReference>
<organism evidence="2 3">
    <name type="scientific">Halomonas caseinilytica</name>
    <dbReference type="NCBI Taxonomy" id="438744"/>
    <lineage>
        <taxon>Bacteria</taxon>
        <taxon>Pseudomonadati</taxon>
        <taxon>Pseudomonadota</taxon>
        <taxon>Gammaproteobacteria</taxon>
        <taxon>Oceanospirillales</taxon>
        <taxon>Halomonadaceae</taxon>
        <taxon>Halomonas</taxon>
    </lineage>
</organism>
<sequence length="372" mass="42254">MLFRSPVFSTGPCSLNVVPAIRLGMPWGVIASDPRGINAGAFGLGPGTLQRALGEYLERVVGYFFIKPDCATECEMLHPSVLHAMHQLLPGQSLPESLKCLSMMDLNSGNKVSVPVNMASLGKRYMEEPMPNRDTSGMAIHVDPEKALSGAIGEFIERQCLLRAWFENSPWQPVSELPGNHVFDALSRMGKVSVFDILSEPFTGCCLLAIFEGYGKPVWFSSSLSYDSNPEVAYDKCMQELWQIYQFVYMVATGILDQSDMRDLYQRDYLDCNNQEIFNEFIERLPEKPFSKLQHGDSYKFQVRSMGELGALALMHTQKITSGPQNPWFVQFKSPDFYMHIKPSRPINHDNLYARRFKRMDPYRKQMDLPFP</sequence>
<proteinExistence type="predicted"/>
<dbReference type="AlphaFoldDB" id="A0A1M6V6W4"/>
<name>A0A1M6V6W4_9GAMM</name>
<evidence type="ECO:0000313" key="2">
    <source>
        <dbReference type="EMBL" id="SHK77188.1"/>
    </source>
</evidence>
<gene>
    <name evidence="2" type="ORF">SAMN05192556_105112</name>
</gene>
<protein>
    <submittedName>
        <fullName evidence="2">YcaO-like family protein</fullName>
    </submittedName>
</protein>
<keyword evidence="3" id="KW-1185">Reference proteome</keyword>
<dbReference type="PROSITE" id="PS51664">
    <property type="entry name" value="YCAO"/>
    <property type="match status" value="1"/>
</dbReference>
<dbReference type="Pfam" id="PF02624">
    <property type="entry name" value="YcaO"/>
    <property type="match status" value="1"/>
</dbReference>
<dbReference type="OrthoDB" id="7009250at2"/>
<evidence type="ECO:0000259" key="1">
    <source>
        <dbReference type="PROSITE" id="PS51664"/>
    </source>
</evidence>